<keyword evidence="5" id="KW-1185">Reference proteome</keyword>
<dbReference type="PROSITE" id="PS50883">
    <property type="entry name" value="EAL"/>
    <property type="match status" value="1"/>
</dbReference>
<name>A0ABY1IQH8_9HYPH</name>
<accession>A0ABY1IQH8</accession>
<feature type="domain" description="GGDEF" evidence="3">
    <location>
        <begin position="321"/>
        <end position="452"/>
    </location>
</feature>
<keyword evidence="1" id="KW-1133">Transmembrane helix</keyword>
<dbReference type="InterPro" id="IPR035919">
    <property type="entry name" value="EAL_sf"/>
</dbReference>
<feature type="domain" description="EAL" evidence="2">
    <location>
        <begin position="461"/>
        <end position="709"/>
    </location>
</feature>
<dbReference type="Proteomes" id="UP000184290">
    <property type="component" value="Unassembled WGS sequence"/>
</dbReference>
<dbReference type="InterPro" id="IPR000160">
    <property type="entry name" value="GGDEF_dom"/>
</dbReference>
<dbReference type="CDD" id="cd01949">
    <property type="entry name" value="GGDEF"/>
    <property type="match status" value="1"/>
</dbReference>
<evidence type="ECO:0000313" key="5">
    <source>
        <dbReference type="Proteomes" id="UP000184290"/>
    </source>
</evidence>
<evidence type="ECO:0000259" key="2">
    <source>
        <dbReference type="PROSITE" id="PS50883"/>
    </source>
</evidence>
<dbReference type="InterPro" id="IPR007892">
    <property type="entry name" value="CHASE4"/>
</dbReference>
<dbReference type="PROSITE" id="PS50887">
    <property type="entry name" value="GGDEF"/>
    <property type="match status" value="1"/>
</dbReference>
<dbReference type="CDD" id="cd01948">
    <property type="entry name" value="EAL"/>
    <property type="match status" value="1"/>
</dbReference>
<dbReference type="NCBIfam" id="TIGR00254">
    <property type="entry name" value="GGDEF"/>
    <property type="match status" value="1"/>
</dbReference>
<proteinExistence type="predicted"/>
<organism evidence="4 5">
    <name type="scientific">Aureimonas altamirensis DSM 21988</name>
    <dbReference type="NCBI Taxonomy" id="1121026"/>
    <lineage>
        <taxon>Bacteria</taxon>
        <taxon>Pseudomonadati</taxon>
        <taxon>Pseudomonadota</taxon>
        <taxon>Alphaproteobacteria</taxon>
        <taxon>Hyphomicrobiales</taxon>
        <taxon>Aurantimonadaceae</taxon>
        <taxon>Aureimonas</taxon>
    </lineage>
</organism>
<evidence type="ECO:0000256" key="1">
    <source>
        <dbReference type="SAM" id="Phobius"/>
    </source>
</evidence>
<dbReference type="SUPFAM" id="SSF141868">
    <property type="entry name" value="EAL domain-like"/>
    <property type="match status" value="1"/>
</dbReference>
<dbReference type="Pfam" id="PF00990">
    <property type="entry name" value="GGDEF"/>
    <property type="match status" value="1"/>
</dbReference>
<comment type="caution">
    <text evidence="4">The sequence shown here is derived from an EMBL/GenBank/DDBJ whole genome shotgun (WGS) entry which is preliminary data.</text>
</comment>
<sequence length="721" mass="78918">MQSIRRFFPRQYLVPTALLVVTSFGALFSLLYYLTNVQDRLDTERDRQTIGSAMQSLVEFAVHDLQDYAVWDDAFRALVLSFDPVWADDNIGVYLGQRQGYTHLFIIENGTSTIYSYDDGSPTAQPLDAFATVGEALRAGVEAAGTAEYSGITAVGAFTSQGGNMFVYAAADLTPLSPGLAGPEGLRRTMVITRPIDGALVDSLSSRYRTGALRLLTDSGTVAGEEMVTLRSVTDEPIGAVVWTPDTPGTALMHQILPGLMLIALISFFAAGVILNRARLSNEALHSSRANIRFLAYHDALTGLANRSRFLAQLRHGDRRPDQYLLYMDLDGFKEANDVYGHATGDDLLVEAGRRIQRSTPPGSTVARTGGDEFAVLLPGGAADEPQRTANSVLSAFEPPFHVSSYSVNIGVTIGVARRDARLEAEEVMRRADVAMYAAKSRGKRGWLAYEPQQDEANLVRHAMEGALREAMARDEIEVAFQPIVNASTGRIEMVEALARWEHPETGAVSPDHFIRVAEQSGLINELGLRVIAKACHRARDWDIGLSVNLSPVQFWDRNLVGSIMEVLEESRFPTRRLDFEITEKHLLRRPDEAERILGEFRARGIRISLDDFGTGFSSIGYLQRLSLDRIKMDRSFVAAAELGGKPYRLAAAIVELGRALDLPVTAEGVESENQAELMRRIGCASLQGWLFGHALSAQEVEARLGMDRPGAVAAGAKASL</sequence>
<dbReference type="InterPro" id="IPR043128">
    <property type="entry name" value="Rev_trsase/Diguanyl_cyclase"/>
</dbReference>
<dbReference type="EMBL" id="FQZC01000005">
    <property type="protein sequence ID" value="SHJ91554.1"/>
    <property type="molecule type" value="Genomic_DNA"/>
</dbReference>
<dbReference type="InterPro" id="IPR052155">
    <property type="entry name" value="Biofilm_reg_signaling"/>
</dbReference>
<dbReference type="InterPro" id="IPR029787">
    <property type="entry name" value="Nucleotide_cyclase"/>
</dbReference>
<dbReference type="PANTHER" id="PTHR44757">
    <property type="entry name" value="DIGUANYLATE CYCLASE DGCP"/>
    <property type="match status" value="1"/>
</dbReference>
<dbReference type="SMART" id="SM00267">
    <property type="entry name" value="GGDEF"/>
    <property type="match status" value="1"/>
</dbReference>
<protein>
    <submittedName>
        <fullName evidence="4">Diguanylate cyclase (GGDEF) domain-containing protein</fullName>
    </submittedName>
</protein>
<dbReference type="Pfam" id="PF00563">
    <property type="entry name" value="EAL"/>
    <property type="match status" value="1"/>
</dbReference>
<gene>
    <name evidence="4" type="ORF">SAMN02745911_3669</name>
</gene>
<dbReference type="RefSeq" id="WP_060609827.1">
    <property type="nucleotide sequence ID" value="NZ_FQZC01000005.1"/>
</dbReference>
<dbReference type="Gene3D" id="3.30.70.270">
    <property type="match status" value="1"/>
</dbReference>
<evidence type="ECO:0000259" key="3">
    <source>
        <dbReference type="PROSITE" id="PS50887"/>
    </source>
</evidence>
<dbReference type="Pfam" id="PF05228">
    <property type="entry name" value="CHASE4"/>
    <property type="match status" value="1"/>
</dbReference>
<reference evidence="4 5" key="1">
    <citation type="submission" date="2016-11" db="EMBL/GenBank/DDBJ databases">
        <authorList>
            <person name="Varghese N."/>
            <person name="Submissions S."/>
        </authorList>
    </citation>
    <scope>NUCLEOTIDE SEQUENCE [LARGE SCALE GENOMIC DNA]</scope>
    <source>
        <strain evidence="4 5">DSM 21988</strain>
    </source>
</reference>
<dbReference type="Gene3D" id="3.20.20.450">
    <property type="entry name" value="EAL domain"/>
    <property type="match status" value="1"/>
</dbReference>
<dbReference type="SUPFAM" id="SSF55073">
    <property type="entry name" value="Nucleotide cyclase"/>
    <property type="match status" value="1"/>
</dbReference>
<dbReference type="InterPro" id="IPR001633">
    <property type="entry name" value="EAL_dom"/>
</dbReference>
<feature type="transmembrane region" description="Helical" evidence="1">
    <location>
        <begin position="12"/>
        <end position="34"/>
    </location>
</feature>
<dbReference type="PANTHER" id="PTHR44757:SF2">
    <property type="entry name" value="BIOFILM ARCHITECTURE MAINTENANCE PROTEIN MBAA"/>
    <property type="match status" value="1"/>
</dbReference>
<keyword evidence="1" id="KW-0472">Membrane</keyword>
<dbReference type="SMART" id="SM00052">
    <property type="entry name" value="EAL"/>
    <property type="match status" value="1"/>
</dbReference>
<keyword evidence="1" id="KW-0812">Transmembrane</keyword>
<evidence type="ECO:0000313" key="4">
    <source>
        <dbReference type="EMBL" id="SHJ91554.1"/>
    </source>
</evidence>